<evidence type="ECO:0000313" key="2">
    <source>
        <dbReference type="EMBL" id="AAW61080.1"/>
    </source>
</evidence>
<dbReference type="Proteomes" id="UP000006375">
    <property type="component" value="Chromosome"/>
</dbReference>
<keyword evidence="3" id="KW-1185">Reference proteome</keyword>
<reference evidence="2 3" key="1">
    <citation type="journal article" date="2005" name="Nat. Biotechnol.">
        <title>Complete genome sequence of the acetic acid bacterium Gluconobacter oxydans.</title>
        <authorList>
            <person name="Prust C."/>
            <person name="Hoffmeister M."/>
            <person name="Liesegang H."/>
            <person name="Wiezer A."/>
            <person name="Fricke W.F."/>
            <person name="Ehrenreich A."/>
            <person name="Gottschalk G."/>
            <person name="Deppenmeier U."/>
        </authorList>
    </citation>
    <scope>NUCLEOTIDE SEQUENCE [LARGE SCALE GENOMIC DNA]</scope>
    <source>
        <strain evidence="2 3">621H</strain>
    </source>
</reference>
<dbReference type="EMBL" id="CP000009">
    <property type="protein sequence ID" value="AAW61080.1"/>
    <property type="molecule type" value="Genomic_DNA"/>
</dbReference>
<name>Q5FRB6_GLUOX</name>
<sequence length="118" mass="13247">MSRAMRTSSSPSLALTVPDDLCRWAGKAEWVVRESRPAPCSSDPTGLRSSCRPAYHLCRLRNECEPRFRGLWTFPQSPLHRTMLQSSGQHHQHVRPTGSVETSSEQRTTEIFSSSSCS</sequence>
<proteinExistence type="predicted"/>
<organism evidence="2 3">
    <name type="scientific">Gluconobacter oxydans (strain 621H)</name>
    <name type="common">Gluconobacter suboxydans</name>
    <dbReference type="NCBI Taxonomy" id="290633"/>
    <lineage>
        <taxon>Bacteria</taxon>
        <taxon>Pseudomonadati</taxon>
        <taxon>Pseudomonadota</taxon>
        <taxon>Alphaproteobacteria</taxon>
        <taxon>Acetobacterales</taxon>
        <taxon>Acetobacteraceae</taxon>
        <taxon>Gluconobacter</taxon>
    </lineage>
</organism>
<evidence type="ECO:0000313" key="3">
    <source>
        <dbReference type="Proteomes" id="UP000006375"/>
    </source>
</evidence>
<dbReference type="KEGG" id="gox:GOX1328"/>
<feature type="compositionally biased region" description="Polar residues" evidence="1">
    <location>
        <begin position="99"/>
        <end position="118"/>
    </location>
</feature>
<evidence type="ECO:0000256" key="1">
    <source>
        <dbReference type="SAM" id="MobiDB-lite"/>
    </source>
</evidence>
<dbReference type="HOGENOM" id="CLU_2069782_0_0_5"/>
<gene>
    <name evidence="2" type="ordered locus">GOX1328</name>
</gene>
<feature type="region of interest" description="Disordered" evidence="1">
    <location>
        <begin position="83"/>
        <end position="118"/>
    </location>
</feature>
<protein>
    <submittedName>
        <fullName evidence="2">Uncharacterized protein</fullName>
    </submittedName>
</protein>
<accession>Q5FRB6</accession>
<dbReference type="AlphaFoldDB" id="Q5FRB6"/>